<reference evidence="1 2" key="1">
    <citation type="submission" date="2014-01" db="EMBL/GenBank/DDBJ databases">
        <authorList>
            <person name="Schneider V.M."/>
            <person name="Bowman C.A."/>
            <person name="Russell D.A."/>
            <person name="Pope W.H."/>
            <person name="Jacobs-Sera D."/>
            <person name="Hendrix R.W."/>
            <person name="Hatfull G.F."/>
        </authorList>
    </citation>
    <scope>NUCLEOTIDE SEQUENCE [LARGE SCALE GENOMIC DNA]</scope>
</reference>
<gene>
    <name evidence="1" type="primary">46</name>
    <name evidence="1" type="ORF">PBI_HAWKEYE_46</name>
</gene>
<accession>X2KN71</accession>
<evidence type="ECO:0000313" key="2">
    <source>
        <dbReference type="Proteomes" id="UP000019737"/>
    </source>
</evidence>
<protein>
    <submittedName>
        <fullName evidence="1">Uncharacterized protein</fullName>
    </submittedName>
</protein>
<dbReference type="RefSeq" id="YP_009035941.1">
    <property type="nucleotide sequence ID" value="NC_024209.1"/>
</dbReference>
<evidence type="ECO:0000313" key="1">
    <source>
        <dbReference type="EMBL" id="AHN84057.1"/>
    </source>
</evidence>
<name>X2KN71_9CAUD</name>
<organism evidence="1 2">
    <name type="scientific">Mycobacterium phage Hawkeye</name>
    <dbReference type="NCBI Taxonomy" id="1458711"/>
    <lineage>
        <taxon>Viruses</taxon>
        <taxon>Duplodnaviria</taxon>
        <taxon>Heunggongvirae</taxon>
        <taxon>Uroviricota</taxon>
        <taxon>Caudoviricetes</taxon>
        <taxon>Dclasvirinae</taxon>
        <taxon>Hawkeyevirus</taxon>
        <taxon>Hawkeyevirus hawkeye</taxon>
    </lineage>
</organism>
<dbReference type="KEGG" id="vg:19527226"/>
<dbReference type="EMBL" id="KJ194582">
    <property type="protein sequence ID" value="AHN84057.1"/>
    <property type="molecule type" value="Genomic_DNA"/>
</dbReference>
<dbReference type="GeneID" id="19527226"/>
<sequence>MTIKIRKVCAGHYQYITPVGNFGLTGGSNGWSIDQYTPENGTVNYGKFDTKAEADAAIAGLFS</sequence>
<proteinExistence type="predicted"/>
<keyword evidence="2" id="KW-1185">Reference proteome</keyword>
<dbReference type="Proteomes" id="UP000019737">
    <property type="component" value="Segment"/>
</dbReference>